<keyword evidence="4" id="KW-1185">Reference proteome</keyword>
<protein>
    <submittedName>
        <fullName evidence="3">Uncharacterized protein</fullName>
    </submittedName>
</protein>
<accession>S9TJ05</accession>
<dbReference type="Proteomes" id="UP000015354">
    <property type="component" value="Unassembled WGS sequence"/>
</dbReference>
<proteinExistence type="predicted"/>
<dbReference type="AlphaFoldDB" id="S9TJ05"/>
<keyword evidence="2" id="KW-0472">Membrane</keyword>
<organism evidence="3 4">
    <name type="scientific">Strigomonas culicis</name>
    <dbReference type="NCBI Taxonomy" id="28005"/>
    <lineage>
        <taxon>Eukaryota</taxon>
        <taxon>Discoba</taxon>
        <taxon>Euglenozoa</taxon>
        <taxon>Kinetoplastea</taxon>
        <taxon>Metakinetoplastina</taxon>
        <taxon>Trypanosomatida</taxon>
        <taxon>Trypanosomatidae</taxon>
        <taxon>Strigomonadinae</taxon>
        <taxon>Strigomonas</taxon>
    </lineage>
</organism>
<reference evidence="3 4" key="1">
    <citation type="journal article" date="2013" name="PLoS ONE">
        <title>Predicting the Proteins of Angomonas deanei, Strigomonas culicis and Their Respective Endosymbionts Reveals New Aspects of the Trypanosomatidae Family.</title>
        <authorList>
            <person name="Motta M.C."/>
            <person name="Martins A.C."/>
            <person name="de Souza S.S."/>
            <person name="Catta-Preta C.M."/>
            <person name="Silva R."/>
            <person name="Klein C.C."/>
            <person name="de Almeida L.G."/>
            <person name="de Lima Cunha O."/>
            <person name="Ciapina L.P."/>
            <person name="Brocchi M."/>
            <person name="Colabardini A.C."/>
            <person name="de Araujo Lima B."/>
            <person name="Machado C.R."/>
            <person name="de Almeida Soares C.M."/>
            <person name="Probst C.M."/>
            <person name="de Menezes C.B."/>
            <person name="Thompson C.E."/>
            <person name="Bartholomeu D.C."/>
            <person name="Gradia D.F."/>
            <person name="Pavoni D.P."/>
            <person name="Grisard E.C."/>
            <person name="Fantinatti-Garboggini F."/>
            <person name="Marchini F.K."/>
            <person name="Rodrigues-Luiz G.F."/>
            <person name="Wagner G."/>
            <person name="Goldman G.H."/>
            <person name="Fietto J.L."/>
            <person name="Elias M.C."/>
            <person name="Goldman M.H."/>
            <person name="Sagot M.F."/>
            <person name="Pereira M."/>
            <person name="Stoco P.H."/>
            <person name="de Mendonca-Neto R.P."/>
            <person name="Teixeira S.M."/>
            <person name="Maciel T.E."/>
            <person name="de Oliveira Mendes T.A."/>
            <person name="Urmenyi T.P."/>
            <person name="de Souza W."/>
            <person name="Schenkman S."/>
            <person name="de Vasconcelos A.T."/>
        </authorList>
    </citation>
    <scope>NUCLEOTIDE SEQUENCE [LARGE SCALE GENOMIC DNA]</scope>
</reference>
<name>S9TJ05_9TRYP</name>
<keyword evidence="2" id="KW-1133">Transmembrane helix</keyword>
<gene>
    <name evidence="3" type="ORF">STCU_11358</name>
</gene>
<evidence type="ECO:0000313" key="3">
    <source>
        <dbReference type="EMBL" id="EPY16363.1"/>
    </source>
</evidence>
<keyword evidence="2" id="KW-0812">Transmembrane</keyword>
<feature type="compositionally biased region" description="Polar residues" evidence="1">
    <location>
        <begin position="1"/>
        <end position="14"/>
    </location>
</feature>
<evidence type="ECO:0000313" key="4">
    <source>
        <dbReference type="Proteomes" id="UP000015354"/>
    </source>
</evidence>
<evidence type="ECO:0000256" key="1">
    <source>
        <dbReference type="SAM" id="MobiDB-lite"/>
    </source>
</evidence>
<feature type="transmembrane region" description="Helical" evidence="2">
    <location>
        <begin position="67"/>
        <end position="84"/>
    </location>
</feature>
<sequence length="85" mass="9962">MSNATSNSTQTNGHSHTDKSSSSTTTQYLTLHTLFFNFFFRKSISTYREKDYTERGPNKGKKKERKLLSFFLFVPFFNLSFFHTT</sequence>
<evidence type="ECO:0000256" key="2">
    <source>
        <dbReference type="SAM" id="Phobius"/>
    </source>
</evidence>
<dbReference type="EMBL" id="ATMH01011314">
    <property type="protein sequence ID" value="EPY16363.1"/>
    <property type="molecule type" value="Genomic_DNA"/>
</dbReference>
<feature type="region of interest" description="Disordered" evidence="1">
    <location>
        <begin position="1"/>
        <end position="24"/>
    </location>
</feature>
<comment type="caution">
    <text evidence="3">The sequence shown here is derived from an EMBL/GenBank/DDBJ whole genome shotgun (WGS) entry which is preliminary data.</text>
</comment>